<dbReference type="SUPFAM" id="SSF47473">
    <property type="entry name" value="EF-hand"/>
    <property type="match status" value="1"/>
</dbReference>
<dbReference type="EMBL" id="JWIN03000007">
    <property type="protein sequence ID" value="KAB1276134.1"/>
    <property type="molecule type" value="Genomic_DNA"/>
</dbReference>
<dbReference type="CDD" id="cd22976">
    <property type="entry name" value="DD_EFCAB10"/>
    <property type="match status" value="1"/>
</dbReference>
<comment type="caution">
    <text evidence="2">The sequence shown here is derived from an EMBL/GenBank/DDBJ whole genome shotgun (WGS) entry which is preliminary data.</text>
</comment>
<protein>
    <submittedName>
        <fullName evidence="2">EF-hand calcium-binding domain-containing protein 10</fullName>
    </submittedName>
</protein>
<dbReference type="GO" id="GO:0005509">
    <property type="term" value="F:calcium ion binding"/>
    <property type="evidence" value="ECO:0007669"/>
    <property type="project" value="InterPro"/>
</dbReference>
<dbReference type="InterPro" id="IPR002048">
    <property type="entry name" value="EF_hand_dom"/>
</dbReference>
<dbReference type="PANTHER" id="PTHR21847:SF1">
    <property type="entry name" value="EF-HAND CALCIUM-BINDING DOMAIN-CONTAINING PROTEIN 10"/>
    <property type="match status" value="1"/>
</dbReference>
<organism evidence="2 3">
    <name type="scientific">Camelus dromedarius</name>
    <name type="common">Dromedary</name>
    <name type="synonym">Arabian camel</name>
    <dbReference type="NCBI Taxonomy" id="9838"/>
    <lineage>
        <taxon>Eukaryota</taxon>
        <taxon>Metazoa</taxon>
        <taxon>Chordata</taxon>
        <taxon>Craniata</taxon>
        <taxon>Vertebrata</taxon>
        <taxon>Euteleostomi</taxon>
        <taxon>Mammalia</taxon>
        <taxon>Eutheria</taxon>
        <taxon>Laurasiatheria</taxon>
        <taxon>Artiodactyla</taxon>
        <taxon>Tylopoda</taxon>
        <taxon>Camelidae</taxon>
        <taxon>Camelus</taxon>
    </lineage>
</organism>
<evidence type="ECO:0000313" key="2">
    <source>
        <dbReference type="EMBL" id="KAB1276134.1"/>
    </source>
</evidence>
<dbReference type="PANTHER" id="PTHR21847">
    <property type="entry name" value="EF-HAND CALCIUM-BINDING DOMAIN-CONTAINING PROTEIN 10"/>
    <property type="match status" value="1"/>
</dbReference>
<dbReference type="InterPro" id="IPR011992">
    <property type="entry name" value="EF-hand-dom_pair"/>
</dbReference>
<dbReference type="AlphaFoldDB" id="A0A5N4DYR9"/>
<dbReference type="Proteomes" id="UP000299084">
    <property type="component" value="Unassembled WGS sequence"/>
</dbReference>
<dbReference type="Pfam" id="PF24548">
    <property type="entry name" value="EF_EFCAB10_C"/>
    <property type="match status" value="1"/>
</dbReference>
<reference evidence="2 3" key="1">
    <citation type="journal article" date="2019" name="Mol. Ecol. Resour.">
        <title>Improving Illumina assemblies with Hi-C and long reads: an example with the North African dromedary.</title>
        <authorList>
            <person name="Elbers J.P."/>
            <person name="Rogers M.F."/>
            <person name="Perelman P.L."/>
            <person name="Proskuryakova A.A."/>
            <person name="Serdyukova N.A."/>
            <person name="Johnson W.E."/>
            <person name="Horin P."/>
            <person name="Corander J."/>
            <person name="Murphy D."/>
            <person name="Burger P.A."/>
        </authorList>
    </citation>
    <scope>NUCLEOTIDE SEQUENCE [LARGE SCALE GENOMIC DNA]</scope>
    <source>
        <strain evidence="2">Drom800</strain>
        <tissue evidence="2">Blood</tissue>
    </source>
</reference>
<dbReference type="InterPro" id="IPR056587">
    <property type="entry name" value="EF_EFCAB10_C"/>
</dbReference>
<dbReference type="InterPro" id="IPR039879">
    <property type="entry name" value="EFC10"/>
</dbReference>
<name>A0A5N4DYR9_CAMDR</name>
<sequence>MGANSSRELEARNYLEKHQIIELLNFLTSALLFFRPDLEASGKAVVFHSDSESKEWEKIGNISLEYSSQILEETKRIQDPVQKNWNHSFTEKPREYLISILEQLRIAKLTGVAFPFFMDNSNIVAMFEMMDSSNKGIISFIQYKEALKTLGLCTADEVLKDDGHGITLEKFRREV</sequence>
<dbReference type="PROSITE" id="PS50222">
    <property type="entry name" value="EF_HAND_2"/>
    <property type="match status" value="1"/>
</dbReference>
<proteinExistence type="predicted"/>
<accession>A0A5N4DYR9</accession>
<gene>
    <name evidence="2" type="ORF">Cadr_000007814</name>
</gene>
<keyword evidence="3" id="KW-1185">Reference proteome</keyword>
<evidence type="ECO:0000313" key="3">
    <source>
        <dbReference type="Proteomes" id="UP000299084"/>
    </source>
</evidence>
<dbReference type="InterPro" id="IPR049760">
    <property type="entry name" value="DD_EFCAB10"/>
</dbReference>
<evidence type="ECO:0000259" key="1">
    <source>
        <dbReference type="PROSITE" id="PS50222"/>
    </source>
</evidence>
<feature type="domain" description="EF-hand" evidence="1">
    <location>
        <begin position="118"/>
        <end position="153"/>
    </location>
</feature>